<evidence type="ECO:0000313" key="3">
    <source>
        <dbReference type="Proteomes" id="UP000095751"/>
    </source>
</evidence>
<dbReference type="OrthoDB" id="47798at2759"/>
<evidence type="ECO:0000256" key="1">
    <source>
        <dbReference type="SAM" id="MobiDB-lite"/>
    </source>
</evidence>
<sequence>MTSLDSNENSVAETEDIIGDTDAYEIEYEEQIGDDNINGNTSKKKNKRLIEISSQIELPFSAEIAYDAYTNLPRQSSWSSWLESVEVLNSKNDNDNDSNSNSSKVQSKWTSKMMGYTYSWEAIAIKNERPHTIEWSSVTGLQNEGIVRFYKKKGSKSSYTHGPTLMTIKMSFVTPRVVSSIIRKSKTLRNYVEKKMIEQSLNDFRDVVLENDVKEQKVVK</sequence>
<protein>
    <recommendedName>
        <fullName evidence="4">Coenzyme Q-binding protein COQ10 START domain-containing protein</fullName>
    </recommendedName>
</protein>
<name>A0A1E7ESE8_9STRA</name>
<evidence type="ECO:0008006" key="4">
    <source>
        <dbReference type="Google" id="ProtNLM"/>
    </source>
</evidence>
<dbReference type="PANTHER" id="PTHR33824">
    <property type="entry name" value="POLYKETIDE CYCLASE/DEHYDRASE AND LIPID TRANSPORT SUPERFAMILY PROTEIN"/>
    <property type="match status" value="1"/>
</dbReference>
<organism evidence="2 3">
    <name type="scientific">Fragilariopsis cylindrus CCMP1102</name>
    <dbReference type="NCBI Taxonomy" id="635003"/>
    <lineage>
        <taxon>Eukaryota</taxon>
        <taxon>Sar</taxon>
        <taxon>Stramenopiles</taxon>
        <taxon>Ochrophyta</taxon>
        <taxon>Bacillariophyta</taxon>
        <taxon>Bacillariophyceae</taxon>
        <taxon>Bacillariophycidae</taxon>
        <taxon>Bacillariales</taxon>
        <taxon>Bacillariaceae</taxon>
        <taxon>Fragilariopsis</taxon>
    </lineage>
</organism>
<reference evidence="2 3" key="1">
    <citation type="submission" date="2016-09" db="EMBL/GenBank/DDBJ databases">
        <title>Extensive genetic diversity and differential bi-allelic expression allows diatom success in the polar Southern Ocean.</title>
        <authorList>
            <consortium name="DOE Joint Genome Institute"/>
            <person name="Mock T."/>
            <person name="Otillar R.P."/>
            <person name="Strauss J."/>
            <person name="Dupont C."/>
            <person name="Frickenhaus S."/>
            <person name="Maumus F."/>
            <person name="Mcmullan M."/>
            <person name="Sanges R."/>
            <person name="Schmutz J."/>
            <person name="Toseland A."/>
            <person name="Valas R."/>
            <person name="Veluchamy A."/>
            <person name="Ward B.J."/>
            <person name="Allen A."/>
            <person name="Barry K."/>
            <person name="Falciatore A."/>
            <person name="Ferrante M."/>
            <person name="Fortunato A.E."/>
            <person name="Gloeckner G."/>
            <person name="Gruber A."/>
            <person name="Hipkin R."/>
            <person name="Janech M."/>
            <person name="Kroth P."/>
            <person name="Leese F."/>
            <person name="Lindquist E."/>
            <person name="Lyon B.R."/>
            <person name="Martin J."/>
            <person name="Mayer C."/>
            <person name="Parker M."/>
            <person name="Quesneville H."/>
            <person name="Raymond J."/>
            <person name="Uhlig C."/>
            <person name="Valentin K.U."/>
            <person name="Worden A.Z."/>
            <person name="Armbrust E.V."/>
            <person name="Bowler C."/>
            <person name="Green B."/>
            <person name="Moulton V."/>
            <person name="Van Oosterhout C."/>
            <person name="Grigoriev I."/>
        </authorList>
    </citation>
    <scope>NUCLEOTIDE SEQUENCE [LARGE SCALE GENOMIC DNA]</scope>
    <source>
        <strain evidence="2 3">CCMP1102</strain>
    </source>
</reference>
<dbReference type="InterPro" id="IPR023393">
    <property type="entry name" value="START-like_dom_sf"/>
</dbReference>
<dbReference type="Proteomes" id="UP000095751">
    <property type="component" value="Unassembled WGS sequence"/>
</dbReference>
<proteinExistence type="predicted"/>
<accession>A0A1E7ESE8</accession>
<dbReference type="InParanoid" id="A0A1E7ESE8"/>
<evidence type="ECO:0000313" key="2">
    <source>
        <dbReference type="EMBL" id="OEU08775.1"/>
    </source>
</evidence>
<dbReference type="AlphaFoldDB" id="A0A1E7ESE8"/>
<dbReference type="PANTHER" id="PTHR33824:SF7">
    <property type="entry name" value="POLYKETIDE CYCLASE_DEHYDRASE AND LIPID TRANSPORT SUPERFAMILY PROTEIN"/>
    <property type="match status" value="1"/>
</dbReference>
<feature type="region of interest" description="Disordered" evidence="1">
    <location>
        <begin position="1"/>
        <end position="20"/>
    </location>
</feature>
<dbReference type="InterPro" id="IPR047137">
    <property type="entry name" value="ORF3"/>
</dbReference>
<keyword evidence="3" id="KW-1185">Reference proteome</keyword>
<feature type="compositionally biased region" description="Polar residues" evidence="1">
    <location>
        <begin position="1"/>
        <end position="12"/>
    </location>
</feature>
<gene>
    <name evidence="2" type="ORF">FRACYDRAFT_196053</name>
</gene>
<dbReference type="SUPFAM" id="SSF55961">
    <property type="entry name" value="Bet v1-like"/>
    <property type="match status" value="1"/>
</dbReference>
<dbReference type="EMBL" id="KV784378">
    <property type="protein sequence ID" value="OEU08775.1"/>
    <property type="molecule type" value="Genomic_DNA"/>
</dbReference>
<dbReference type="KEGG" id="fcy:FRACYDRAFT_196053"/>
<dbReference type="Gene3D" id="3.30.530.20">
    <property type="match status" value="1"/>
</dbReference>